<accession>A0A246GGD2</accession>
<reference evidence="1 2" key="1">
    <citation type="journal article" date="2017" name="Infect. Genet. Evol.">
        <title>Comparative genome analysis of fish pathogen Flavobacterium columnare reveals extensive sequence diversity within the species.</title>
        <authorList>
            <person name="Kayansamruaj P."/>
            <person name="Dong H.T."/>
            <person name="Hirono I."/>
            <person name="Kondo H."/>
            <person name="Senapin S."/>
            <person name="Rodkhum C."/>
        </authorList>
    </citation>
    <scope>NUCLEOTIDE SEQUENCE [LARGE SCALE GENOMIC DNA]</scope>
    <source>
        <strain evidence="1 2">1215</strain>
    </source>
</reference>
<dbReference type="EMBL" id="MTCZ01000144">
    <property type="protein sequence ID" value="OWP83234.1"/>
    <property type="molecule type" value="Genomic_DNA"/>
</dbReference>
<comment type="caution">
    <text evidence="1">The sequence shown here is derived from an EMBL/GenBank/DDBJ whole genome shotgun (WGS) entry which is preliminary data.</text>
</comment>
<dbReference type="RefSeq" id="WP_088394059.1">
    <property type="nucleotide sequence ID" value="NZ_MTCZ01000144.1"/>
</dbReference>
<organism evidence="1 2">
    <name type="scientific">Flavobacterium davisii</name>
    <dbReference type="NCBI Taxonomy" id="2906077"/>
    <lineage>
        <taxon>Bacteria</taxon>
        <taxon>Pseudomonadati</taxon>
        <taxon>Bacteroidota</taxon>
        <taxon>Flavobacteriia</taxon>
        <taxon>Flavobacteriales</taxon>
        <taxon>Flavobacteriaceae</taxon>
        <taxon>Flavobacterium</taxon>
    </lineage>
</organism>
<dbReference type="AlphaFoldDB" id="A0A246GGD2"/>
<sequence length="868" mass="98199">MIFKNSSDAQSIARISFNKIHKRKMNQPKATKPTALRLPKNTIGTVNPRSSNEGYSAEFYGNKSNEGVDFSSLIRFIKKVSTNPQCIFNWKDFERAPTVQTYSTRDGEGGTIQRMKIINNNIPFTYKDEYGKTNTSFLQARLNKRIDAIDYDWGFSIQIDAKSKLIFAQLSLYYVNTAKFRNKVTATPNPNDFTVNDQYRGIVFQSENLTDFAYLVNAIDPSQFEFIKNKIKTKFVDAIQKAKNEDEIVFLFENAPYWIAENFKSDKLINYLKTILSYDIEGWFSGYIDGSCAFINVLRGFNTLDKWVDLYHFFKENPEFVKKAYHGLDSTSIWEGVKQTNKTIFASFLTSLCYAVMDSEKVAIEPPTKTFYLGDGYTINTSALGALDFNDTQYFLKQERTKLVGMIPIANSWFYPVTYDEDLEEGAYYDPMQMVQVYNVAQKTVMVVPAIFLHDTASRDELAHIMKAVRIGVNVFTIAVSIASLGSASPLIALAAAADITLATADTIFALAEDQLSKEFVETWSKIYLVGGATTAGPVLLNSVFKGGMKILNGTAKAEFKHFVRAFIFKVVIEKNIANFTKNTLRFVTENVELVSISNGLLNTGKLQELNQYGAILVAGEVKNADKIVTEYALVYKDEVIIIGEKTTFAKRVKRFFEKAKNKGVEEYLEHLGGNASIPSKIATSDPVKVQEFIDTLAKLKRLQIDDPYEYIDEVLAFINHKLDGKEIIRIGDENCGLTAELLVKFLKTGKIETAVETFMWGTEKVASKFGGGTFQPATITRMEQLIKEGQIVIIRGVYGKSTLRGTSEYSSWGHFFVGFKRGKKFHLCDGQTAEMVIWGQSSRARIENFIRNRHHQHDGWFEYLLVR</sequence>
<proteinExistence type="predicted"/>
<dbReference type="Proteomes" id="UP000197768">
    <property type="component" value="Unassembled WGS sequence"/>
</dbReference>
<name>A0A246GGD2_9FLAO</name>
<protein>
    <submittedName>
        <fullName evidence="1">Uncharacterized protein</fullName>
    </submittedName>
</protein>
<gene>
    <name evidence="1" type="ORF">BWK59_11595</name>
</gene>
<evidence type="ECO:0000313" key="2">
    <source>
        <dbReference type="Proteomes" id="UP000197768"/>
    </source>
</evidence>
<evidence type="ECO:0000313" key="1">
    <source>
        <dbReference type="EMBL" id="OWP83234.1"/>
    </source>
</evidence>